<reference evidence="3" key="1">
    <citation type="submission" date="2022-06" db="EMBL/GenBank/DDBJ databases">
        <title>Uncovering the hologenomic basis of an extraordinary plant invasion.</title>
        <authorList>
            <person name="Bieker V.C."/>
            <person name="Martin M.D."/>
            <person name="Gilbert T."/>
            <person name="Hodgins K."/>
            <person name="Battlay P."/>
            <person name="Petersen B."/>
            <person name="Wilson J."/>
        </authorList>
    </citation>
    <scope>NUCLEOTIDE SEQUENCE</scope>
    <source>
        <strain evidence="3">AA19_3_7</strain>
        <tissue evidence="3">Leaf</tissue>
    </source>
</reference>
<dbReference type="EMBL" id="JAMZMK010008019">
    <property type="protein sequence ID" value="KAI7742340.1"/>
    <property type="molecule type" value="Genomic_DNA"/>
</dbReference>
<comment type="similarity">
    <text evidence="1">Belongs to the PPR family. PCMP-H subfamily.</text>
</comment>
<dbReference type="InterPro" id="IPR032867">
    <property type="entry name" value="DYW_dom"/>
</dbReference>
<gene>
    <name evidence="3" type="ORF">M8C21_012030</name>
</gene>
<evidence type="ECO:0000313" key="4">
    <source>
        <dbReference type="Proteomes" id="UP001206925"/>
    </source>
</evidence>
<dbReference type="Pfam" id="PF20431">
    <property type="entry name" value="E_motif"/>
    <property type="match status" value="1"/>
</dbReference>
<dbReference type="PANTHER" id="PTHR47926:SF502">
    <property type="entry name" value="SELENIUM BINDING PROTEIN"/>
    <property type="match status" value="1"/>
</dbReference>
<dbReference type="AlphaFoldDB" id="A0AAD5CK68"/>
<dbReference type="GO" id="GO:0009451">
    <property type="term" value="P:RNA modification"/>
    <property type="evidence" value="ECO:0007669"/>
    <property type="project" value="InterPro"/>
</dbReference>
<evidence type="ECO:0000313" key="3">
    <source>
        <dbReference type="EMBL" id="KAI7742340.1"/>
    </source>
</evidence>
<keyword evidence="4" id="KW-1185">Reference proteome</keyword>
<proteinExistence type="inferred from homology"/>
<dbReference type="Proteomes" id="UP001206925">
    <property type="component" value="Unassembled WGS sequence"/>
</dbReference>
<protein>
    <recommendedName>
        <fullName evidence="2">DYW domain-containing protein</fullName>
    </recommendedName>
</protein>
<feature type="domain" description="DYW" evidence="2">
    <location>
        <begin position="84"/>
        <end position="133"/>
    </location>
</feature>
<organism evidence="3 4">
    <name type="scientific">Ambrosia artemisiifolia</name>
    <name type="common">Common ragweed</name>
    <dbReference type="NCBI Taxonomy" id="4212"/>
    <lineage>
        <taxon>Eukaryota</taxon>
        <taxon>Viridiplantae</taxon>
        <taxon>Streptophyta</taxon>
        <taxon>Embryophyta</taxon>
        <taxon>Tracheophyta</taxon>
        <taxon>Spermatophyta</taxon>
        <taxon>Magnoliopsida</taxon>
        <taxon>eudicotyledons</taxon>
        <taxon>Gunneridae</taxon>
        <taxon>Pentapetalae</taxon>
        <taxon>asterids</taxon>
        <taxon>campanulids</taxon>
        <taxon>Asterales</taxon>
        <taxon>Asteraceae</taxon>
        <taxon>Asteroideae</taxon>
        <taxon>Heliantheae alliance</taxon>
        <taxon>Heliantheae</taxon>
        <taxon>Ambrosia</taxon>
    </lineage>
</organism>
<dbReference type="InterPro" id="IPR046960">
    <property type="entry name" value="PPR_At4g14850-like_plant"/>
</dbReference>
<dbReference type="InterPro" id="IPR046848">
    <property type="entry name" value="E_motif"/>
</dbReference>
<sequence>MIDLFSQQRNGYASAGKWNKASKVRKFMKKIGVKKEPVCSWVDIENSVHMFVANDENHPLQNEINKMWGKNSEKIKEIGYVPDTIRIKKNIIVCGDYHSAFKYASLVVKREILLRHTNRFHHFHRGSCSCGDYR</sequence>
<name>A0AAD5CK68_AMBAR</name>
<dbReference type="PANTHER" id="PTHR47926">
    <property type="entry name" value="PENTATRICOPEPTIDE REPEAT-CONTAINING PROTEIN"/>
    <property type="match status" value="1"/>
</dbReference>
<accession>A0AAD5CK68</accession>
<evidence type="ECO:0000259" key="2">
    <source>
        <dbReference type="Pfam" id="PF14432"/>
    </source>
</evidence>
<dbReference type="GO" id="GO:0008270">
    <property type="term" value="F:zinc ion binding"/>
    <property type="evidence" value="ECO:0007669"/>
    <property type="project" value="InterPro"/>
</dbReference>
<dbReference type="GO" id="GO:0003723">
    <property type="term" value="F:RNA binding"/>
    <property type="evidence" value="ECO:0007669"/>
    <property type="project" value="InterPro"/>
</dbReference>
<comment type="caution">
    <text evidence="3">The sequence shown here is derived from an EMBL/GenBank/DDBJ whole genome shotgun (WGS) entry which is preliminary data.</text>
</comment>
<dbReference type="Pfam" id="PF14432">
    <property type="entry name" value="DYW_deaminase"/>
    <property type="match status" value="1"/>
</dbReference>
<evidence type="ECO:0000256" key="1">
    <source>
        <dbReference type="ARBA" id="ARBA00006643"/>
    </source>
</evidence>